<keyword evidence="4" id="KW-1185">Reference proteome</keyword>
<feature type="domain" description="BTB" evidence="2">
    <location>
        <begin position="69"/>
        <end position="167"/>
    </location>
</feature>
<dbReference type="EMBL" id="KN881823">
    <property type="protein sequence ID" value="KIY48672.1"/>
    <property type="molecule type" value="Genomic_DNA"/>
</dbReference>
<dbReference type="Pfam" id="PF00651">
    <property type="entry name" value="BTB"/>
    <property type="match status" value="1"/>
</dbReference>
<evidence type="ECO:0000313" key="4">
    <source>
        <dbReference type="Proteomes" id="UP000054144"/>
    </source>
</evidence>
<feature type="region of interest" description="Disordered" evidence="1">
    <location>
        <begin position="1"/>
        <end position="28"/>
    </location>
</feature>
<reference evidence="3 4" key="1">
    <citation type="journal article" date="2015" name="Fungal Genet. Biol.">
        <title>Evolution of novel wood decay mechanisms in Agaricales revealed by the genome sequences of Fistulina hepatica and Cylindrobasidium torrendii.</title>
        <authorList>
            <person name="Floudas D."/>
            <person name="Held B.W."/>
            <person name="Riley R."/>
            <person name="Nagy L.G."/>
            <person name="Koehler G."/>
            <person name="Ransdell A.S."/>
            <person name="Younus H."/>
            <person name="Chow J."/>
            <person name="Chiniquy J."/>
            <person name="Lipzen A."/>
            <person name="Tritt A."/>
            <person name="Sun H."/>
            <person name="Haridas S."/>
            <person name="LaButti K."/>
            <person name="Ohm R.A."/>
            <person name="Kues U."/>
            <person name="Blanchette R.A."/>
            <person name="Grigoriev I.V."/>
            <person name="Minto R.E."/>
            <person name="Hibbett D.S."/>
        </authorList>
    </citation>
    <scope>NUCLEOTIDE SEQUENCE [LARGE SCALE GENOMIC DNA]</scope>
    <source>
        <strain evidence="3 4">ATCC 64428</strain>
    </source>
</reference>
<dbReference type="OrthoDB" id="3217871at2759"/>
<dbReference type="InterPro" id="IPR000210">
    <property type="entry name" value="BTB/POZ_dom"/>
</dbReference>
<dbReference type="AlphaFoldDB" id="A0A0D7ACF1"/>
<name>A0A0D7ACF1_9AGAR</name>
<organism evidence="3 4">
    <name type="scientific">Fistulina hepatica ATCC 64428</name>
    <dbReference type="NCBI Taxonomy" id="1128425"/>
    <lineage>
        <taxon>Eukaryota</taxon>
        <taxon>Fungi</taxon>
        <taxon>Dikarya</taxon>
        <taxon>Basidiomycota</taxon>
        <taxon>Agaricomycotina</taxon>
        <taxon>Agaricomycetes</taxon>
        <taxon>Agaricomycetidae</taxon>
        <taxon>Agaricales</taxon>
        <taxon>Fistulinaceae</taxon>
        <taxon>Fistulina</taxon>
    </lineage>
</organism>
<proteinExistence type="predicted"/>
<evidence type="ECO:0000313" key="3">
    <source>
        <dbReference type="EMBL" id="KIY48672.1"/>
    </source>
</evidence>
<gene>
    <name evidence="3" type="ORF">FISHEDRAFT_73415</name>
</gene>
<evidence type="ECO:0000256" key="1">
    <source>
        <dbReference type="SAM" id="MobiDB-lite"/>
    </source>
</evidence>
<evidence type="ECO:0000259" key="2">
    <source>
        <dbReference type="Pfam" id="PF00651"/>
    </source>
</evidence>
<accession>A0A0D7ACF1</accession>
<feature type="region of interest" description="Disordered" evidence="1">
    <location>
        <begin position="360"/>
        <end position="379"/>
    </location>
</feature>
<protein>
    <recommendedName>
        <fullName evidence="2">BTB domain-containing protein</fullName>
    </recommendedName>
</protein>
<dbReference type="Proteomes" id="UP000054144">
    <property type="component" value="Unassembled WGS sequence"/>
</dbReference>
<sequence>MSGVRDLRSRKRPRVDDLDDQPEPVSVPDLSFSADSDVRIKPENVQNAATQLLNTPRSAEFWYNDGSLILRAEDMLYRIHRSLLAAQSSIFDELQQMLDVEIEGCPVIQVSDVADNWGQFLAAIYDPRYFSKLKKDDTSALSNIVAILAIAKEYRAKSIWDEAIAHMEKIMPTTLDEYSKRACLASDDVIRNISSLDGLGLLTFLPYALYVGATYHEAEIYDFDASVLSWNWKALILRGRATILRTQKETTFRWRLGKDVVPDDSHDSNCSRRRLTALREQAQIPLRLDFDTVVSFHLCSSLIRDADVCESYKKMLKKVHMKGLQEMWASLPKCFGLGTWAGLHQKQAELMKIFEPSEEVNNESGGIDNTAAQDFDLSA</sequence>